<dbReference type="CDD" id="cd17487">
    <property type="entry name" value="MFS_MFSD5_like"/>
    <property type="match status" value="1"/>
</dbReference>
<keyword evidence="4" id="KW-0813">Transport</keyword>
<evidence type="ECO:0000313" key="14">
    <source>
        <dbReference type="Proteomes" id="UP000887568"/>
    </source>
</evidence>
<evidence type="ECO:0000256" key="1">
    <source>
        <dbReference type="ARBA" id="ARBA00003019"/>
    </source>
</evidence>
<dbReference type="RefSeq" id="XP_038052936.1">
    <property type="nucleotide sequence ID" value="XM_038197008.1"/>
</dbReference>
<evidence type="ECO:0000256" key="11">
    <source>
        <dbReference type="ARBA" id="ARBA00032555"/>
    </source>
</evidence>
<dbReference type="GO" id="GO:0005886">
    <property type="term" value="C:plasma membrane"/>
    <property type="evidence" value="ECO:0007669"/>
    <property type="project" value="UniProtKB-SubCell"/>
</dbReference>
<name>A0A913ZPF7_PATMI</name>
<dbReference type="SUPFAM" id="SSF103473">
    <property type="entry name" value="MFS general substrate transporter"/>
    <property type="match status" value="1"/>
</dbReference>
<dbReference type="GeneID" id="119725559"/>
<evidence type="ECO:0000256" key="9">
    <source>
        <dbReference type="ARBA" id="ARBA00023136"/>
    </source>
</evidence>
<dbReference type="Pfam" id="PF05631">
    <property type="entry name" value="MFS_5"/>
    <property type="match status" value="1"/>
</dbReference>
<keyword evidence="7 12" id="KW-1133">Transmembrane helix</keyword>
<dbReference type="GO" id="GO:0015098">
    <property type="term" value="F:molybdate ion transmembrane transporter activity"/>
    <property type="evidence" value="ECO:0007669"/>
    <property type="project" value="InterPro"/>
</dbReference>
<keyword evidence="14" id="KW-1185">Reference proteome</keyword>
<evidence type="ECO:0000256" key="4">
    <source>
        <dbReference type="ARBA" id="ARBA00022448"/>
    </source>
</evidence>
<dbReference type="AlphaFoldDB" id="A0A913ZPF7"/>
<keyword evidence="6 12" id="KW-0812">Transmembrane</keyword>
<dbReference type="Proteomes" id="UP000887568">
    <property type="component" value="Unplaced"/>
</dbReference>
<evidence type="ECO:0000256" key="6">
    <source>
        <dbReference type="ARBA" id="ARBA00022692"/>
    </source>
</evidence>
<dbReference type="InterPro" id="IPR036259">
    <property type="entry name" value="MFS_trans_sf"/>
</dbReference>
<dbReference type="GO" id="GO:0006811">
    <property type="term" value="P:monoatomic ion transport"/>
    <property type="evidence" value="ECO:0007669"/>
    <property type="project" value="UniProtKB-KW"/>
</dbReference>
<keyword evidence="9 12" id="KW-0472">Membrane</keyword>
<feature type="transmembrane region" description="Helical" evidence="12">
    <location>
        <begin position="177"/>
        <end position="199"/>
    </location>
</feature>
<evidence type="ECO:0000256" key="10">
    <source>
        <dbReference type="ARBA" id="ARBA00030646"/>
    </source>
</evidence>
<evidence type="ECO:0000256" key="5">
    <source>
        <dbReference type="ARBA" id="ARBA00022475"/>
    </source>
</evidence>
<dbReference type="OMA" id="CCGWVVL"/>
<protein>
    <recommendedName>
        <fullName evidence="3">Molybdate-anion transporter</fullName>
    </recommendedName>
    <alternativeName>
        <fullName evidence="10">Major facilitator superfamily domain-containing protein 5</fullName>
    </alternativeName>
    <alternativeName>
        <fullName evidence="11">Molybdate transporter 2 homolog</fullName>
    </alternativeName>
</protein>
<evidence type="ECO:0000256" key="3">
    <source>
        <dbReference type="ARBA" id="ARBA00021242"/>
    </source>
</evidence>
<dbReference type="CTD" id="106073"/>
<dbReference type="PANTHER" id="PTHR23516">
    <property type="entry name" value="SAM (S-ADENOSYL METHIONINE) TRANSPORTER"/>
    <property type="match status" value="1"/>
</dbReference>
<feature type="transmembrane region" description="Helical" evidence="12">
    <location>
        <begin position="110"/>
        <end position="128"/>
    </location>
</feature>
<dbReference type="EnsemblMetazoa" id="XM_038197008.1">
    <property type="protein sequence ID" value="XP_038052936.1"/>
    <property type="gene ID" value="LOC119725559"/>
</dbReference>
<dbReference type="InterPro" id="IPR008509">
    <property type="entry name" value="MOT2/MFSD5"/>
</dbReference>
<evidence type="ECO:0000256" key="2">
    <source>
        <dbReference type="ARBA" id="ARBA00004651"/>
    </source>
</evidence>
<reference evidence="13" key="1">
    <citation type="submission" date="2022-11" db="UniProtKB">
        <authorList>
            <consortium name="EnsemblMetazoa"/>
        </authorList>
    </citation>
    <scope>IDENTIFICATION</scope>
</reference>
<evidence type="ECO:0000313" key="13">
    <source>
        <dbReference type="EnsemblMetazoa" id="XP_038052936.1"/>
    </source>
</evidence>
<feature type="transmembrane region" description="Helical" evidence="12">
    <location>
        <begin position="205"/>
        <end position="225"/>
    </location>
</feature>
<comment type="function">
    <text evidence="1">Mediates high-affinity intracellular uptake of the rare oligo-element molybdenum.</text>
</comment>
<feature type="transmembrane region" description="Helical" evidence="12">
    <location>
        <begin position="286"/>
        <end position="304"/>
    </location>
</feature>
<feature type="transmembrane region" description="Helical" evidence="12">
    <location>
        <begin position="134"/>
        <end position="156"/>
    </location>
</feature>
<feature type="transmembrane region" description="Helical" evidence="12">
    <location>
        <begin position="254"/>
        <end position="274"/>
    </location>
</feature>
<feature type="transmembrane region" description="Helical" evidence="12">
    <location>
        <begin position="6"/>
        <end position="27"/>
    </location>
</feature>
<dbReference type="PANTHER" id="PTHR23516:SF1">
    <property type="entry name" value="MOLYBDATE-ANION TRANSPORTER"/>
    <property type="match status" value="1"/>
</dbReference>
<feature type="transmembrane region" description="Helical" evidence="12">
    <location>
        <begin position="408"/>
        <end position="427"/>
    </location>
</feature>
<accession>A0A913ZPF7</accession>
<organism evidence="13 14">
    <name type="scientific">Patiria miniata</name>
    <name type="common">Bat star</name>
    <name type="synonym">Asterina miniata</name>
    <dbReference type="NCBI Taxonomy" id="46514"/>
    <lineage>
        <taxon>Eukaryota</taxon>
        <taxon>Metazoa</taxon>
        <taxon>Echinodermata</taxon>
        <taxon>Eleutherozoa</taxon>
        <taxon>Asterozoa</taxon>
        <taxon>Asteroidea</taxon>
        <taxon>Valvatacea</taxon>
        <taxon>Valvatida</taxon>
        <taxon>Asterinidae</taxon>
        <taxon>Patiria</taxon>
    </lineage>
</organism>
<dbReference type="OrthoDB" id="263957at2759"/>
<evidence type="ECO:0000256" key="7">
    <source>
        <dbReference type="ARBA" id="ARBA00022989"/>
    </source>
</evidence>
<dbReference type="Gene3D" id="1.20.1250.20">
    <property type="entry name" value="MFS general substrate transporter like domains"/>
    <property type="match status" value="1"/>
</dbReference>
<comment type="subcellular location">
    <subcellularLocation>
        <location evidence="2">Cell membrane</location>
        <topology evidence="2">Multi-pass membrane protein</topology>
    </subcellularLocation>
</comment>
<sequence length="463" mass="51231">MSMYLASYVASFAALLALCGVLHFFVSRRRPKETTGHNPNFVQFQRKYFVAYFLALTADWLQGPYLYKLYRHYGFQEPQIAVLYVCGFASSVILGTATSALADHCGRKKLCITFSIIYSISCITKLSYSYYILILGRILGGISTSLLFTAYEAWYLHEHVESHDFPKEWVALTFSKATFWNGVLAIGAGLASNVLVGVLRLGPVAPFMLAIPLLLASGAVVASSWSENNGAKKVKISKSCTEGLRHIVNSRRMLLIGAMQSLFESVMYIFIFIWTPVLDMPPTAPLGLIFSCFMACIMIGSNLYELLSKRGIPAYNIVNGSILLALLSTLTCILSYRHQHAVSYVAFLLLELACGLYFPSMGFLRGKVLPETHRAGIMNWFRVPLNLIACALLMLLHGNYSQAGTRHIFIICSLLLAAALFCGVRFARLVKNDENMKVATTELENGSDNMNGDIVTNQDTGSV</sequence>
<evidence type="ECO:0000256" key="8">
    <source>
        <dbReference type="ARBA" id="ARBA00023065"/>
    </source>
</evidence>
<keyword evidence="8" id="KW-0406">Ion transport</keyword>
<proteinExistence type="predicted"/>
<keyword evidence="5" id="KW-1003">Cell membrane</keyword>
<feature type="transmembrane region" description="Helical" evidence="12">
    <location>
        <begin position="376"/>
        <end position="396"/>
    </location>
</feature>
<feature type="transmembrane region" description="Helical" evidence="12">
    <location>
        <begin position="342"/>
        <end position="364"/>
    </location>
</feature>
<feature type="transmembrane region" description="Helical" evidence="12">
    <location>
        <begin position="79"/>
        <end position="98"/>
    </location>
</feature>
<evidence type="ECO:0000256" key="12">
    <source>
        <dbReference type="SAM" id="Phobius"/>
    </source>
</evidence>
<feature type="transmembrane region" description="Helical" evidence="12">
    <location>
        <begin position="48"/>
        <end position="67"/>
    </location>
</feature>
<feature type="transmembrane region" description="Helical" evidence="12">
    <location>
        <begin position="316"/>
        <end position="336"/>
    </location>
</feature>